<organism evidence="1 2">
    <name type="scientific">Dillenia turbinata</name>
    <dbReference type="NCBI Taxonomy" id="194707"/>
    <lineage>
        <taxon>Eukaryota</taxon>
        <taxon>Viridiplantae</taxon>
        <taxon>Streptophyta</taxon>
        <taxon>Embryophyta</taxon>
        <taxon>Tracheophyta</taxon>
        <taxon>Spermatophyta</taxon>
        <taxon>Magnoliopsida</taxon>
        <taxon>eudicotyledons</taxon>
        <taxon>Gunneridae</taxon>
        <taxon>Pentapetalae</taxon>
        <taxon>Dilleniales</taxon>
        <taxon>Dilleniaceae</taxon>
        <taxon>Dillenia</taxon>
    </lineage>
</organism>
<keyword evidence="2" id="KW-1185">Reference proteome</keyword>
<evidence type="ECO:0000313" key="2">
    <source>
        <dbReference type="Proteomes" id="UP001370490"/>
    </source>
</evidence>
<dbReference type="AlphaFoldDB" id="A0AAN8UQT6"/>
<dbReference type="SUPFAM" id="SSF51735">
    <property type="entry name" value="NAD(P)-binding Rossmann-fold domains"/>
    <property type="match status" value="1"/>
</dbReference>
<protein>
    <submittedName>
        <fullName evidence="1">Uncharacterized protein</fullName>
    </submittedName>
</protein>
<comment type="caution">
    <text evidence="1">The sequence shown here is derived from an EMBL/GenBank/DDBJ whole genome shotgun (WGS) entry which is preliminary data.</text>
</comment>
<dbReference type="Gene3D" id="3.40.50.720">
    <property type="entry name" value="NAD(P)-binding Rossmann-like Domain"/>
    <property type="match status" value="1"/>
</dbReference>
<name>A0AAN8UQT6_9MAGN</name>
<reference evidence="1 2" key="1">
    <citation type="submission" date="2023-12" db="EMBL/GenBank/DDBJ databases">
        <title>A high-quality genome assembly for Dillenia turbinata (Dilleniales).</title>
        <authorList>
            <person name="Chanderbali A."/>
        </authorList>
    </citation>
    <scope>NUCLEOTIDE SEQUENCE [LARGE SCALE GENOMIC DNA]</scope>
    <source>
        <strain evidence="1">LSX21</strain>
        <tissue evidence="1">Leaf</tissue>
    </source>
</reference>
<proteinExistence type="predicted"/>
<gene>
    <name evidence="1" type="ORF">RJ641_015904</name>
</gene>
<dbReference type="InterPro" id="IPR002347">
    <property type="entry name" value="SDR_fam"/>
</dbReference>
<dbReference type="EMBL" id="JBAMMX010000021">
    <property type="protein sequence ID" value="KAK6920000.1"/>
    <property type="molecule type" value="Genomic_DNA"/>
</dbReference>
<dbReference type="InterPro" id="IPR036291">
    <property type="entry name" value="NAD(P)-bd_dom_sf"/>
</dbReference>
<evidence type="ECO:0000313" key="1">
    <source>
        <dbReference type="EMBL" id="KAK6920000.1"/>
    </source>
</evidence>
<dbReference type="Proteomes" id="UP001370490">
    <property type="component" value="Unassembled WGS sequence"/>
</dbReference>
<sequence>MESPAGIMFNNSDVSKMVGEKGSLLGGRGAILEDVAHATIFLASEEAGFITGHNLVVDGSYTPACSNMKFIYQA</sequence>
<dbReference type="Pfam" id="PF13561">
    <property type="entry name" value="adh_short_C2"/>
    <property type="match status" value="1"/>
</dbReference>
<accession>A0AAN8UQT6</accession>